<feature type="non-terminal residue" evidence="1">
    <location>
        <position position="185"/>
    </location>
</feature>
<comment type="caution">
    <text evidence="1">The sequence shown here is derived from an EMBL/GenBank/DDBJ whole genome shotgun (WGS) entry which is preliminary data.</text>
</comment>
<dbReference type="InterPro" id="IPR036185">
    <property type="entry name" value="DNA_heli_DnaB-like_N_sf"/>
</dbReference>
<protein>
    <submittedName>
        <fullName evidence="1">Uncharacterized protein</fullName>
    </submittedName>
</protein>
<dbReference type="SUPFAM" id="SSF48024">
    <property type="entry name" value="N-terminal domain of DnaB helicase"/>
    <property type="match status" value="1"/>
</dbReference>
<dbReference type="EMBL" id="JBDODL010002078">
    <property type="protein sequence ID" value="MES1922010.1"/>
    <property type="molecule type" value="Genomic_DNA"/>
</dbReference>
<organism evidence="1 2">
    <name type="scientific">Bonamia ostreae</name>
    <dbReference type="NCBI Taxonomy" id="126728"/>
    <lineage>
        <taxon>Eukaryota</taxon>
        <taxon>Sar</taxon>
        <taxon>Rhizaria</taxon>
        <taxon>Endomyxa</taxon>
        <taxon>Ascetosporea</taxon>
        <taxon>Haplosporida</taxon>
        <taxon>Bonamia</taxon>
    </lineage>
</organism>
<evidence type="ECO:0000313" key="2">
    <source>
        <dbReference type="Proteomes" id="UP001439008"/>
    </source>
</evidence>
<gene>
    <name evidence="1" type="ORF">MHBO_003531</name>
</gene>
<accession>A0ABV2AQR7</accession>
<proteinExistence type="predicted"/>
<sequence>MTSTLEQRRKVESSVIGAMIKNYSMMQSGCESLSEDHISDRDLRNIFVAIKNCIYNTKEKFINASRVIQVLGNSRISPAFVESISESASILGFRGDIDTIIQYHKNEQLNDILDSGKKLLGATNNTSETTGYIINALVEADSCSKGVSMVSMKDMLYSNDSDILNKIKETKKDPGIYTRKTISTG</sequence>
<dbReference type="Proteomes" id="UP001439008">
    <property type="component" value="Unassembled WGS sequence"/>
</dbReference>
<evidence type="ECO:0000313" key="1">
    <source>
        <dbReference type="EMBL" id="MES1922010.1"/>
    </source>
</evidence>
<keyword evidence="2" id="KW-1185">Reference proteome</keyword>
<name>A0ABV2AQR7_9EUKA</name>
<reference evidence="1 2" key="1">
    <citation type="journal article" date="2024" name="BMC Biol.">
        <title>Comparative genomics of Ascetosporea gives new insight into the evolutionary basis for animal parasitism in Rhizaria.</title>
        <authorList>
            <person name="Hiltunen Thoren M."/>
            <person name="Onut-Brannstrom I."/>
            <person name="Alfjorden A."/>
            <person name="Peckova H."/>
            <person name="Swords F."/>
            <person name="Hooper C."/>
            <person name="Holzer A.S."/>
            <person name="Bass D."/>
            <person name="Burki F."/>
        </authorList>
    </citation>
    <scope>NUCLEOTIDE SEQUENCE [LARGE SCALE GENOMIC DNA]</scope>
    <source>
        <strain evidence="1">20-A016</strain>
    </source>
</reference>